<comment type="caution">
    <text evidence="6">The sequence shown here is derived from an EMBL/GenBank/DDBJ whole genome shotgun (WGS) entry which is preliminary data.</text>
</comment>
<dbReference type="InterPro" id="IPR019872">
    <property type="entry name" value="Sec-tRNA_Se_transferase"/>
</dbReference>
<protein>
    <submittedName>
        <fullName evidence="6">O-phosphoseryl-tRNA(Sec) selenium transferase</fullName>
    </submittedName>
</protein>
<comment type="cofactor">
    <cofactor evidence="1">
        <name>pyridoxal 5'-phosphate</name>
        <dbReference type="ChEBI" id="CHEBI:597326"/>
    </cofactor>
</comment>
<dbReference type="InterPro" id="IPR015424">
    <property type="entry name" value="PyrdxlP-dep_Trfase"/>
</dbReference>
<evidence type="ECO:0000256" key="2">
    <source>
        <dbReference type="ARBA" id="ARBA00022679"/>
    </source>
</evidence>
<dbReference type="InterPro" id="IPR008829">
    <property type="entry name" value="SepSecS/SepCysS"/>
</dbReference>
<dbReference type="Pfam" id="PF05889">
    <property type="entry name" value="SepSecS"/>
    <property type="match status" value="1"/>
</dbReference>
<accession>A0AAD5N9F4</accession>
<dbReference type="Proteomes" id="UP001196413">
    <property type="component" value="Unassembled WGS sequence"/>
</dbReference>
<keyword evidence="2 6" id="KW-0808">Transferase</keyword>
<keyword evidence="5" id="KW-0711">Selenium</keyword>
<dbReference type="GO" id="GO:0098621">
    <property type="term" value="F:O-phosphoseryl-tRNA(Sec) selenium transferase activity"/>
    <property type="evidence" value="ECO:0007669"/>
    <property type="project" value="InterPro"/>
</dbReference>
<sequence>MKNLLMSLASNIGESVYDVEDNLISLALTLSTIPQEKQSLFGSILFNRGVTGARVVVSTTKTTVIDGYHFVNFGSHSSEQHGGYLNMACGVGMSEAEVDELFSRLKAVYENFSRKKSFATRGDISSYEDVEY</sequence>
<evidence type="ECO:0000256" key="5">
    <source>
        <dbReference type="ARBA" id="ARBA00023266"/>
    </source>
</evidence>
<dbReference type="SUPFAM" id="SSF53383">
    <property type="entry name" value="PLP-dependent transferases"/>
    <property type="match status" value="1"/>
</dbReference>
<dbReference type="AlphaFoldDB" id="A0AAD5N9F4"/>
<evidence type="ECO:0000313" key="7">
    <source>
        <dbReference type="Proteomes" id="UP001196413"/>
    </source>
</evidence>
<dbReference type="PANTHER" id="PTHR12944:SF2">
    <property type="entry name" value="O-PHOSPHOSERYL-TRNA(SEC) SELENIUM TRANSFERASE"/>
    <property type="match status" value="1"/>
</dbReference>
<evidence type="ECO:0000256" key="3">
    <source>
        <dbReference type="ARBA" id="ARBA00022898"/>
    </source>
</evidence>
<keyword evidence="7" id="KW-1185">Reference proteome</keyword>
<name>A0AAD5N9F4_PARTN</name>
<dbReference type="Gene3D" id="3.90.1150.10">
    <property type="entry name" value="Aspartate Aminotransferase, domain 1"/>
    <property type="match status" value="1"/>
</dbReference>
<proteinExistence type="predicted"/>
<dbReference type="EMBL" id="JAHQIW010005224">
    <property type="protein sequence ID" value="KAJ1365287.1"/>
    <property type="molecule type" value="Genomic_DNA"/>
</dbReference>
<evidence type="ECO:0000256" key="1">
    <source>
        <dbReference type="ARBA" id="ARBA00001933"/>
    </source>
</evidence>
<dbReference type="InterPro" id="IPR015422">
    <property type="entry name" value="PyrdxlP-dep_Trfase_small"/>
</dbReference>
<evidence type="ECO:0000313" key="6">
    <source>
        <dbReference type="EMBL" id="KAJ1365287.1"/>
    </source>
</evidence>
<dbReference type="GO" id="GO:0001717">
    <property type="term" value="P:conversion of seryl-tRNAsec to selenocys-tRNAsec"/>
    <property type="evidence" value="ECO:0007669"/>
    <property type="project" value="InterPro"/>
</dbReference>
<dbReference type="PANTHER" id="PTHR12944">
    <property type="entry name" value="SOLUBLE LIVER ANTIGEN/LIVER PANCREAS ANTIGEN"/>
    <property type="match status" value="1"/>
</dbReference>
<reference evidence="6" key="1">
    <citation type="submission" date="2021-06" db="EMBL/GenBank/DDBJ databases">
        <title>Parelaphostrongylus tenuis whole genome reference sequence.</title>
        <authorList>
            <person name="Garwood T.J."/>
            <person name="Larsen P.A."/>
            <person name="Fountain-Jones N.M."/>
            <person name="Garbe J.R."/>
            <person name="Macchietto M.G."/>
            <person name="Kania S.A."/>
            <person name="Gerhold R.W."/>
            <person name="Richards J.E."/>
            <person name="Wolf T.M."/>
        </authorList>
    </citation>
    <scope>NUCLEOTIDE SEQUENCE</scope>
    <source>
        <strain evidence="6">MNPRO001-30</strain>
        <tissue evidence="6">Meninges</tissue>
    </source>
</reference>
<evidence type="ECO:0000256" key="4">
    <source>
        <dbReference type="ARBA" id="ARBA00022917"/>
    </source>
</evidence>
<dbReference type="GO" id="GO:0001514">
    <property type="term" value="P:selenocysteine incorporation"/>
    <property type="evidence" value="ECO:0007669"/>
    <property type="project" value="TreeGrafter"/>
</dbReference>
<keyword evidence="3" id="KW-0663">Pyridoxal phosphate</keyword>
<keyword evidence="4" id="KW-0648">Protein biosynthesis</keyword>
<dbReference type="GO" id="GO:0000049">
    <property type="term" value="F:tRNA binding"/>
    <property type="evidence" value="ECO:0007669"/>
    <property type="project" value="TreeGrafter"/>
</dbReference>
<gene>
    <name evidence="6" type="primary">SECS1_1</name>
    <name evidence="6" type="ORF">KIN20_025543</name>
</gene>
<organism evidence="6 7">
    <name type="scientific">Parelaphostrongylus tenuis</name>
    <name type="common">Meningeal worm</name>
    <dbReference type="NCBI Taxonomy" id="148309"/>
    <lineage>
        <taxon>Eukaryota</taxon>
        <taxon>Metazoa</taxon>
        <taxon>Ecdysozoa</taxon>
        <taxon>Nematoda</taxon>
        <taxon>Chromadorea</taxon>
        <taxon>Rhabditida</taxon>
        <taxon>Rhabditina</taxon>
        <taxon>Rhabditomorpha</taxon>
        <taxon>Strongyloidea</taxon>
        <taxon>Metastrongylidae</taxon>
        <taxon>Parelaphostrongylus</taxon>
    </lineage>
</organism>